<accession>A0ACC1Y5H5</accession>
<gene>
    <name evidence="1" type="ORF">OWV82_010598</name>
</gene>
<proteinExistence type="predicted"/>
<name>A0ACC1Y5H5_MELAZ</name>
<dbReference type="EMBL" id="CM051398">
    <property type="protein sequence ID" value="KAJ4718975.1"/>
    <property type="molecule type" value="Genomic_DNA"/>
</dbReference>
<reference evidence="1 2" key="1">
    <citation type="journal article" date="2023" name="Science">
        <title>Complex scaffold remodeling in plant triterpene biosynthesis.</title>
        <authorList>
            <person name="De La Pena R."/>
            <person name="Hodgson H."/>
            <person name="Liu J.C."/>
            <person name="Stephenson M.J."/>
            <person name="Martin A.C."/>
            <person name="Owen C."/>
            <person name="Harkess A."/>
            <person name="Leebens-Mack J."/>
            <person name="Jimenez L.E."/>
            <person name="Osbourn A."/>
            <person name="Sattely E.S."/>
        </authorList>
    </citation>
    <scope>NUCLEOTIDE SEQUENCE [LARGE SCALE GENOMIC DNA]</scope>
    <source>
        <strain evidence="2">cv. JPN11</strain>
        <tissue evidence="1">Leaf</tissue>
    </source>
</reference>
<comment type="caution">
    <text evidence="1">The sequence shown here is derived from an EMBL/GenBank/DDBJ whole genome shotgun (WGS) entry which is preliminary data.</text>
</comment>
<evidence type="ECO:0000313" key="2">
    <source>
        <dbReference type="Proteomes" id="UP001164539"/>
    </source>
</evidence>
<evidence type="ECO:0000313" key="1">
    <source>
        <dbReference type="EMBL" id="KAJ4718975.1"/>
    </source>
</evidence>
<dbReference type="Proteomes" id="UP001164539">
    <property type="component" value="Chromosome 5"/>
</dbReference>
<organism evidence="1 2">
    <name type="scientific">Melia azedarach</name>
    <name type="common">Chinaberry tree</name>
    <dbReference type="NCBI Taxonomy" id="155640"/>
    <lineage>
        <taxon>Eukaryota</taxon>
        <taxon>Viridiplantae</taxon>
        <taxon>Streptophyta</taxon>
        <taxon>Embryophyta</taxon>
        <taxon>Tracheophyta</taxon>
        <taxon>Spermatophyta</taxon>
        <taxon>Magnoliopsida</taxon>
        <taxon>eudicotyledons</taxon>
        <taxon>Gunneridae</taxon>
        <taxon>Pentapetalae</taxon>
        <taxon>rosids</taxon>
        <taxon>malvids</taxon>
        <taxon>Sapindales</taxon>
        <taxon>Meliaceae</taxon>
        <taxon>Melia</taxon>
    </lineage>
</organism>
<sequence>MFGLVVAAMLFRFGLCFVMLLFGSLLLLVLFVGLWLVGAAAGCFPIVVSQPCCCCLLFLFFFFYGSFSFATKFPAAIFLLQLVFG</sequence>
<keyword evidence="2" id="KW-1185">Reference proteome</keyword>
<protein>
    <submittedName>
        <fullName evidence="1">Uncharacterized protein</fullName>
    </submittedName>
</protein>